<dbReference type="RefSeq" id="WP_177059580.1">
    <property type="nucleotide sequence ID" value="NZ_JACAPB010000019.1"/>
</dbReference>
<gene>
    <name evidence="2" type="ORF">HX876_16575</name>
</gene>
<organism evidence="2 3">
    <name type="scientific">Pseudomonas gingeri</name>
    <dbReference type="NCBI Taxonomy" id="117681"/>
    <lineage>
        <taxon>Bacteria</taxon>
        <taxon>Pseudomonadati</taxon>
        <taxon>Pseudomonadota</taxon>
        <taxon>Gammaproteobacteria</taxon>
        <taxon>Pseudomonadales</taxon>
        <taxon>Pseudomonadaceae</taxon>
        <taxon>Pseudomonas</taxon>
    </lineage>
</organism>
<accession>A0A7Y7YDR5</accession>
<dbReference type="EMBL" id="JACAQD010000018">
    <property type="protein sequence ID" value="NWC34019.1"/>
    <property type="molecule type" value="Genomic_DNA"/>
</dbReference>
<reference evidence="2 3" key="1">
    <citation type="submission" date="2020-04" db="EMBL/GenBank/DDBJ databases">
        <title>Molecular characterization of pseudomonads from Agaricus bisporus reveal novel blotch 2 pathogens in Western Europe.</title>
        <authorList>
            <person name="Taparia T."/>
            <person name="Krijger M."/>
            <person name="Haynes E."/>
            <person name="Elpinstone J.G."/>
            <person name="Noble R."/>
            <person name="Van Der Wolf J."/>
        </authorList>
    </citation>
    <scope>NUCLEOTIDE SEQUENCE [LARGE SCALE GENOMIC DNA]</scope>
    <source>
        <strain evidence="2 3">IPO3737</strain>
    </source>
</reference>
<protein>
    <submittedName>
        <fullName evidence="2">Uncharacterized protein</fullName>
    </submittedName>
</protein>
<name>A0A7Y7YDR5_9PSED</name>
<proteinExistence type="predicted"/>
<sequence length="230" mass="24270">MERPCRNTLVQGATLVLLAGIALYLGGKLSTLSTEVHSRPSADHLENLQQQLQKADAELETLQHSSAALQAEFRRSEQGIFKRFTALETSSRSIDTLASGLAALGARVENSEGTLLTFKARLENRNAAADPAIATASMAPSGAGPGSTSKVKAQAKKHSAAAQPPFTVMGLESRAGESFLAVASTAQPRLADIELLRPGMTFSGWRLNALESGKAQWARPDGTSLSVSTQ</sequence>
<dbReference type="AlphaFoldDB" id="A0A7Y7YDR5"/>
<keyword evidence="1" id="KW-0175">Coiled coil</keyword>
<evidence type="ECO:0000313" key="3">
    <source>
        <dbReference type="Proteomes" id="UP000520592"/>
    </source>
</evidence>
<dbReference type="Proteomes" id="UP000520592">
    <property type="component" value="Unassembled WGS sequence"/>
</dbReference>
<evidence type="ECO:0000256" key="1">
    <source>
        <dbReference type="SAM" id="Coils"/>
    </source>
</evidence>
<feature type="coiled-coil region" evidence="1">
    <location>
        <begin position="45"/>
        <end position="72"/>
    </location>
</feature>
<evidence type="ECO:0000313" key="2">
    <source>
        <dbReference type="EMBL" id="NWC34019.1"/>
    </source>
</evidence>
<comment type="caution">
    <text evidence="2">The sequence shown here is derived from an EMBL/GenBank/DDBJ whole genome shotgun (WGS) entry which is preliminary data.</text>
</comment>